<dbReference type="Pfam" id="PF12102">
    <property type="entry name" value="MrcB_N"/>
    <property type="match status" value="1"/>
</dbReference>
<dbReference type="InterPro" id="IPR021961">
    <property type="entry name" value="McrB_DNA-bd"/>
</dbReference>
<dbReference type="EMBL" id="JACTNG010000019">
    <property type="protein sequence ID" value="MBO1081724.1"/>
    <property type="molecule type" value="Genomic_DNA"/>
</dbReference>
<protein>
    <submittedName>
        <fullName evidence="2">DUF3578 domain-containing protein</fullName>
    </submittedName>
</protein>
<dbReference type="SMART" id="SM00382">
    <property type="entry name" value="AAA"/>
    <property type="match status" value="1"/>
</dbReference>
<evidence type="ECO:0000259" key="1">
    <source>
        <dbReference type="SMART" id="SM00382"/>
    </source>
</evidence>
<organism evidence="2 3">
    <name type="scientific">Roseomonas haemaphysalidis</name>
    <dbReference type="NCBI Taxonomy" id="2768162"/>
    <lineage>
        <taxon>Bacteria</taxon>
        <taxon>Pseudomonadati</taxon>
        <taxon>Pseudomonadota</taxon>
        <taxon>Alphaproteobacteria</taxon>
        <taxon>Acetobacterales</taxon>
        <taxon>Roseomonadaceae</taxon>
        <taxon>Roseomonas</taxon>
    </lineage>
</organism>
<dbReference type="PANTHER" id="PTHR37291">
    <property type="entry name" value="5-METHYLCYTOSINE-SPECIFIC RESTRICTION ENZYME B"/>
    <property type="match status" value="1"/>
</dbReference>
<proteinExistence type="predicted"/>
<dbReference type="Pfam" id="PF07728">
    <property type="entry name" value="AAA_5"/>
    <property type="match status" value="1"/>
</dbReference>
<dbReference type="InterPro" id="IPR003593">
    <property type="entry name" value="AAA+_ATPase"/>
</dbReference>
<dbReference type="SUPFAM" id="SSF52540">
    <property type="entry name" value="P-loop containing nucleoside triphosphate hydrolases"/>
    <property type="match status" value="1"/>
</dbReference>
<accession>A0ABS3KWA7</accession>
<dbReference type="RefSeq" id="WP_207419909.1">
    <property type="nucleotide sequence ID" value="NZ_CP061182.1"/>
</dbReference>
<name>A0ABS3KWA7_9PROT</name>
<gene>
    <name evidence="2" type="ORF">IAI61_22075</name>
</gene>
<dbReference type="InterPro" id="IPR011704">
    <property type="entry name" value="ATPase_dyneun-rel_AAA"/>
</dbReference>
<sequence length="945" mass="103678">MDRITRTDIELLRHSRSRPRYKDLSPEELQAYQRITTALQHLAGVAVEALGGSQQFDAKLTSGYSVAAGVRGALPKDLWFGAFNRRNLGGFVGMPQVFAIVSGSGIELGLAATIHPSDFSTKVIKDAARAAAPKIFRALPAPGSAAAAALEARINAAPGPWFFRRKTRLQPNQADFPSLDAWLRFLWSETGALWASGAISRTVSAEELDALGEGGLEALVRSTATLFAPLMASTVPDAAASSAAQPLFPADEEAETVPEQDEVVRPELEGFLQRFADARQGPFAGQAGLGAVLERIKAALSRMPALQAHPEVQVSWSLGKGNWATVPWIALMDRRVTTSTQRGFYVVFLFPQDLSGVYLTLNQGVTDVIQGLKRVAGRQELQSRAQRARVAVPELATAGYVLDDTLGLRTNAALAADYESSTIAYKFYPAGAVPADAEIEADLRVALDAYARVIEAVPTRTGDAVGEAEEEADDDEPSVVEPGQGVWLWAPGQNASHWDELYEQGRIAIGWDEMGDLSRYPSLEQMTAALRQVYARSDNPFNDARACHGFAHVMRPGDLVFAKRGRSTLIGYGVVTGDYSFDPSRPSMQSVRSVRWVQRGEWPAPYQLPMKTLTRLTGDPEAIASLKAAVGAATPEAPKAVAVQERKPFTVDDAMRGLFMPQTTFERSLEVWRHKQNLILQGAPGVGKSYVARRMAYALMGYEDPSRVRTVQFHQAYAYEDFVQGFRPNGGGFELKEGVFLEFCRRALADPNETYVFIIDEINRGNLAKILGELMLLIEPDKRGPEWGVKLAYAKEADARFYVPQNLFVLGMMNTADRSLTMVDYALRRRFAFVSVEPGFAEDSFAAHLADKKVSAGMLARIRSRIGNLNATIREDRANLGPGFCIGHSFFAGPPEAEPGQDSLTPEAEDAWYQRVVDTEIVPLLEEYWFDDPSRAEQWRSTLLS</sequence>
<dbReference type="InterPro" id="IPR052934">
    <property type="entry name" value="Methyl-DNA_Rec/Restrict_Enz"/>
</dbReference>
<reference evidence="2 3" key="1">
    <citation type="submission" date="2020-09" db="EMBL/GenBank/DDBJ databases">
        <title>Roseomonas.</title>
        <authorList>
            <person name="Zhu W."/>
        </authorList>
    </citation>
    <scope>NUCLEOTIDE SEQUENCE [LARGE SCALE GENOMIC DNA]</scope>
    <source>
        <strain evidence="2 3">573</strain>
    </source>
</reference>
<evidence type="ECO:0000313" key="2">
    <source>
        <dbReference type="EMBL" id="MBO1081724.1"/>
    </source>
</evidence>
<evidence type="ECO:0000313" key="3">
    <source>
        <dbReference type="Proteomes" id="UP001518989"/>
    </source>
</evidence>
<dbReference type="Gene3D" id="3.40.50.300">
    <property type="entry name" value="P-loop containing nucleotide triphosphate hydrolases"/>
    <property type="match status" value="1"/>
</dbReference>
<dbReference type="PANTHER" id="PTHR37291:SF1">
    <property type="entry name" value="TYPE IV METHYL-DIRECTED RESTRICTION ENZYME ECOKMCRB SUBUNIT"/>
    <property type="match status" value="1"/>
</dbReference>
<dbReference type="CDD" id="cd00009">
    <property type="entry name" value="AAA"/>
    <property type="match status" value="1"/>
</dbReference>
<feature type="domain" description="AAA+ ATPase" evidence="1">
    <location>
        <begin position="674"/>
        <end position="837"/>
    </location>
</feature>
<dbReference type="InterPro" id="IPR027417">
    <property type="entry name" value="P-loop_NTPase"/>
</dbReference>
<dbReference type="Proteomes" id="UP001518989">
    <property type="component" value="Unassembled WGS sequence"/>
</dbReference>
<comment type="caution">
    <text evidence="2">The sequence shown here is derived from an EMBL/GenBank/DDBJ whole genome shotgun (WGS) entry which is preliminary data.</text>
</comment>
<keyword evidence="3" id="KW-1185">Reference proteome</keyword>
<dbReference type="Gene3D" id="3.30.920.90">
    <property type="match status" value="1"/>
</dbReference>